<dbReference type="SMART" id="SM00448">
    <property type="entry name" value="REC"/>
    <property type="match status" value="1"/>
</dbReference>
<keyword evidence="5" id="KW-0804">Transcription</keyword>
<evidence type="ECO:0000256" key="7">
    <source>
        <dbReference type="PROSITE-ProRule" id="PRU01091"/>
    </source>
</evidence>
<reference evidence="10 11" key="1">
    <citation type="submission" date="2024-09" db="EMBL/GenBank/DDBJ databases">
        <authorList>
            <person name="Sun Q."/>
            <person name="Mori K."/>
        </authorList>
    </citation>
    <scope>NUCLEOTIDE SEQUENCE [LARGE SCALE GENOMIC DNA]</scope>
    <source>
        <strain evidence="10 11">CCM 7759</strain>
    </source>
</reference>
<evidence type="ECO:0000259" key="8">
    <source>
        <dbReference type="PROSITE" id="PS50110"/>
    </source>
</evidence>
<evidence type="ECO:0000256" key="4">
    <source>
        <dbReference type="ARBA" id="ARBA00023125"/>
    </source>
</evidence>
<dbReference type="SUPFAM" id="SSF46894">
    <property type="entry name" value="C-terminal effector domain of the bipartite response regulators"/>
    <property type="match status" value="1"/>
</dbReference>
<dbReference type="Pfam" id="PF00486">
    <property type="entry name" value="Trans_reg_C"/>
    <property type="match status" value="1"/>
</dbReference>
<feature type="modified residue" description="4-aspartylphosphate" evidence="6">
    <location>
        <position position="70"/>
    </location>
</feature>
<dbReference type="CDD" id="cd00383">
    <property type="entry name" value="trans_reg_C"/>
    <property type="match status" value="1"/>
</dbReference>
<evidence type="ECO:0000256" key="1">
    <source>
        <dbReference type="ARBA" id="ARBA00022553"/>
    </source>
</evidence>
<dbReference type="InterPro" id="IPR011006">
    <property type="entry name" value="CheY-like_superfamily"/>
</dbReference>
<evidence type="ECO:0000256" key="2">
    <source>
        <dbReference type="ARBA" id="ARBA00023012"/>
    </source>
</evidence>
<evidence type="ECO:0000256" key="6">
    <source>
        <dbReference type="PROSITE-ProRule" id="PRU00169"/>
    </source>
</evidence>
<dbReference type="PANTHER" id="PTHR48111:SF52">
    <property type="entry name" value="TRANSCRIPTIONAL REGULATORY PROTEIN YVRH"/>
    <property type="match status" value="1"/>
</dbReference>
<keyword evidence="3" id="KW-0805">Transcription regulation</keyword>
<dbReference type="InterPro" id="IPR016032">
    <property type="entry name" value="Sig_transdc_resp-reg_C-effctor"/>
</dbReference>
<dbReference type="Proteomes" id="UP001589776">
    <property type="component" value="Unassembled WGS sequence"/>
</dbReference>
<dbReference type="InterPro" id="IPR039420">
    <property type="entry name" value="WalR-like"/>
</dbReference>
<evidence type="ECO:0000256" key="3">
    <source>
        <dbReference type="ARBA" id="ARBA00023015"/>
    </source>
</evidence>
<keyword evidence="11" id="KW-1185">Reference proteome</keyword>
<dbReference type="CDD" id="cd17574">
    <property type="entry name" value="REC_OmpR"/>
    <property type="match status" value="1"/>
</dbReference>
<comment type="caution">
    <text evidence="10">The sequence shown here is derived from an EMBL/GenBank/DDBJ whole genome shotgun (WGS) entry which is preliminary data.</text>
</comment>
<feature type="DNA-binding region" description="OmpR/PhoB-type" evidence="7">
    <location>
        <begin position="150"/>
        <end position="249"/>
    </location>
</feature>
<dbReference type="InterPro" id="IPR001789">
    <property type="entry name" value="Sig_transdc_resp-reg_receiver"/>
</dbReference>
<dbReference type="PANTHER" id="PTHR48111">
    <property type="entry name" value="REGULATOR OF RPOS"/>
    <property type="match status" value="1"/>
</dbReference>
<name>A0ABV6DLG7_9BACL</name>
<keyword evidence="1 6" id="KW-0597">Phosphoprotein</keyword>
<evidence type="ECO:0000259" key="9">
    <source>
        <dbReference type="PROSITE" id="PS51755"/>
    </source>
</evidence>
<dbReference type="RefSeq" id="WP_377470814.1">
    <property type="nucleotide sequence ID" value="NZ_JBHLWN010000051.1"/>
</dbReference>
<protein>
    <submittedName>
        <fullName evidence="10">Response regulator transcription factor</fullName>
    </submittedName>
</protein>
<dbReference type="Gene3D" id="1.10.10.10">
    <property type="entry name" value="Winged helix-like DNA-binding domain superfamily/Winged helix DNA-binding domain"/>
    <property type="match status" value="1"/>
</dbReference>
<dbReference type="SUPFAM" id="SSF52172">
    <property type="entry name" value="CheY-like"/>
    <property type="match status" value="1"/>
</dbReference>
<dbReference type="InterPro" id="IPR001867">
    <property type="entry name" value="OmpR/PhoB-type_DNA-bd"/>
</dbReference>
<organism evidence="10 11">
    <name type="scientific">Paenibacillus chartarius</name>
    <dbReference type="NCBI Taxonomy" id="747481"/>
    <lineage>
        <taxon>Bacteria</taxon>
        <taxon>Bacillati</taxon>
        <taxon>Bacillota</taxon>
        <taxon>Bacilli</taxon>
        <taxon>Bacillales</taxon>
        <taxon>Paenibacillaceae</taxon>
        <taxon>Paenibacillus</taxon>
    </lineage>
</organism>
<dbReference type="InterPro" id="IPR036388">
    <property type="entry name" value="WH-like_DNA-bd_sf"/>
</dbReference>
<keyword evidence="4 7" id="KW-0238">DNA-binding</keyword>
<dbReference type="Gene3D" id="6.10.250.690">
    <property type="match status" value="1"/>
</dbReference>
<proteinExistence type="predicted"/>
<dbReference type="Gene3D" id="3.40.50.2300">
    <property type="match status" value="1"/>
</dbReference>
<evidence type="ECO:0000313" key="10">
    <source>
        <dbReference type="EMBL" id="MFC0213497.1"/>
    </source>
</evidence>
<dbReference type="SMART" id="SM00862">
    <property type="entry name" value="Trans_reg_C"/>
    <property type="match status" value="1"/>
</dbReference>
<evidence type="ECO:0000256" key="5">
    <source>
        <dbReference type="ARBA" id="ARBA00023163"/>
    </source>
</evidence>
<gene>
    <name evidence="10" type="ORF">ACFFK0_13695</name>
</gene>
<evidence type="ECO:0000313" key="11">
    <source>
        <dbReference type="Proteomes" id="UP001589776"/>
    </source>
</evidence>
<dbReference type="PROSITE" id="PS50110">
    <property type="entry name" value="RESPONSE_REGULATORY"/>
    <property type="match status" value="1"/>
</dbReference>
<dbReference type="Pfam" id="PF00072">
    <property type="entry name" value="Response_reg"/>
    <property type="match status" value="1"/>
</dbReference>
<accession>A0ABV6DLG7</accession>
<dbReference type="EMBL" id="JBHLWN010000051">
    <property type="protein sequence ID" value="MFC0213497.1"/>
    <property type="molecule type" value="Genomic_DNA"/>
</dbReference>
<keyword evidence="2" id="KW-0902">Two-component regulatory system</keyword>
<sequence length="260" mass="29569">MLVNIWNWVWEEHRLSSKEKILLIDDEEGILTLLEITLRKERFEDITRCTTGSQALSWIKTRTFDLILLDVMLPDCNGFDLCRDIRKHTETPIMFITACGTDLDKLTGLGIGGDDYITKPFNPLEVVARMKAFFRRQQISQSSVKEKASGKMYDFGTFSLNTADATLTVGGVPAECTAKELELLSFFCRNPNRLFSTQQIYEYVWGGSGYGEEKTVAMHISKIRKKLRDDPKAPEIIVNLRGLGYKFIPPAKGVRDEDQA</sequence>
<dbReference type="PROSITE" id="PS51755">
    <property type="entry name" value="OMPR_PHOB"/>
    <property type="match status" value="1"/>
</dbReference>
<feature type="domain" description="Response regulatory" evidence="8">
    <location>
        <begin position="20"/>
        <end position="134"/>
    </location>
</feature>
<feature type="domain" description="OmpR/PhoB-type" evidence="9">
    <location>
        <begin position="150"/>
        <end position="249"/>
    </location>
</feature>